<dbReference type="PANTHER" id="PTHR38340">
    <property type="entry name" value="S-LAYER PROTEIN"/>
    <property type="match status" value="1"/>
</dbReference>
<dbReference type="Pfam" id="PF00353">
    <property type="entry name" value="HemolysinCabind"/>
    <property type="match status" value="17"/>
</dbReference>
<evidence type="ECO:0000256" key="1">
    <source>
        <dbReference type="ARBA" id="ARBA00004613"/>
    </source>
</evidence>
<organism evidence="4 5">
    <name type="scientific">Ponticoccus alexandrii</name>
    <dbReference type="NCBI Taxonomy" id="1943633"/>
    <lineage>
        <taxon>Bacteria</taxon>
        <taxon>Pseudomonadati</taxon>
        <taxon>Pseudomonadota</taxon>
        <taxon>Alphaproteobacteria</taxon>
        <taxon>Rhodobacterales</taxon>
        <taxon>Roseobacteraceae</taxon>
        <taxon>Ponticoccus</taxon>
    </lineage>
</organism>
<accession>A0ABX7FDX3</accession>
<keyword evidence="2" id="KW-0964">Secreted</keyword>
<protein>
    <recommendedName>
        <fullName evidence="6">Ca2+-binding RTX toxin-like protein</fullName>
    </recommendedName>
</protein>
<dbReference type="InterPro" id="IPR011049">
    <property type="entry name" value="Serralysin-like_metalloprot_C"/>
</dbReference>
<dbReference type="EMBL" id="CP047166">
    <property type="protein sequence ID" value="QRF68047.1"/>
    <property type="molecule type" value="Genomic_DNA"/>
</dbReference>
<comment type="subcellular location">
    <subcellularLocation>
        <location evidence="1">Secreted</location>
    </subcellularLocation>
</comment>
<dbReference type="PANTHER" id="PTHR38340:SF1">
    <property type="entry name" value="S-LAYER PROTEIN"/>
    <property type="match status" value="1"/>
</dbReference>
<dbReference type="RefSeq" id="WP_251374136.1">
    <property type="nucleotide sequence ID" value="NZ_CP047166.1"/>
</dbReference>
<feature type="compositionally biased region" description="Polar residues" evidence="3">
    <location>
        <begin position="803"/>
        <end position="813"/>
    </location>
</feature>
<evidence type="ECO:0000313" key="5">
    <source>
        <dbReference type="Proteomes" id="UP000596387"/>
    </source>
</evidence>
<evidence type="ECO:0000256" key="2">
    <source>
        <dbReference type="ARBA" id="ARBA00022525"/>
    </source>
</evidence>
<evidence type="ECO:0000313" key="4">
    <source>
        <dbReference type="EMBL" id="QRF68047.1"/>
    </source>
</evidence>
<evidence type="ECO:0000256" key="3">
    <source>
        <dbReference type="SAM" id="MobiDB-lite"/>
    </source>
</evidence>
<dbReference type="PROSITE" id="PS00330">
    <property type="entry name" value="HEMOLYSIN_CALCIUM"/>
    <property type="match status" value="8"/>
</dbReference>
<keyword evidence="5" id="KW-1185">Reference proteome</keyword>
<feature type="region of interest" description="Disordered" evidence="3">
    <location>
        <begin position="803"/>
        <end position="848"/>
    </location>
</feature>
<gene>
    <name evidence="4" type="ORF">GQA70_18090</name>
</gene>
<evidence type="ECO:0008006" key="6">
    <source>
        <dbReference type="Google" id="ProtNLM"/>
    </source>
</evidence>
<proteinExistence type="predicted"/>
<dbReference type="PRINTS" id="PR00313">
    <property type="entry name" value="CABNDNGRPT"/>
</dbReference>
<dbReference type="SUPFAM" id="SSF51120">
    <property type="entry name" value="beta-Roll"/>
    <property type="match status" value="9"/>
</dbReference>
<dbReference type="InterPro" id="IPR050557">
    <property type="entry name" value="RTX_toxin/Mannuronan_C5-epim"/>
</dbReference>
<name>A0ABX7FDX3_9RHOB</name>
<dbReference type="InterPro" id="IPR001343">
    <property type="entry name" value="Hemolysn_Ca-bd"/>
</dbReference>
<reference evidence="4 5" key="1">
    <citation type="submission" date="2019-12" db="EMBL/GenBank/DDBJ databases">
        <title>Complete Genome Sequence of a Quorum-Sensing Bacterium,Rhodobacteraceae bacterium C31, Isolated from a marine microalgae symbiotic bacteria.</title>
        <authorList>
            <person name="Zhang Y."/>
        </authorList>
    </citation>
    <scope>NUCLEOTIDE SEQUENCE [LARGE SCALE GENOMIC DNA]</scope>
    <source>
        <strain evidence="4 5">C31</strain>
    </source>
</reference>
<dbReference type="InterPro" id="IPR018511">
    <property type="entry name" value="Hemolysin-typ_Ca-bd_CS"/>
</dbReference>
<sequence length="2045" mass="210396">MLDVGDNIAQGISDFFDDIARYFEESLQPPRDPLIVDLGANGIRLKSMAESGVFFDMDNDGVAEQTGWLTGEDGFVAIDENGNGIIDNVGELIGDPGQSGFAELATYDSNNDGTIDANDAIWTSLRIWRDLNEDGVTDAGELQSLSANGIASFGLNFTTVNFTAAENLIHEQGSYTTTSGTQRLLVDVWMQTDSVNTYTQGSVPVSEAAQALPNVRGYGMLTNLQEAMTTNPALLALVQDFQTLTPSEFGQVRDRVEAIMIEWAGATAIDPDSRGGNFDARQLAVLEAMTGTPWVQAGTNPPQTNPPAFAVNDLTAAWNETLDQFAARFLTVGPMAEALTGLLYATNVDRLFGLQEFEDYVAAVEALVPEDNIAAYLAEATNVLRFIGASNGVSDGEVNSQLDALLETYGLDHISGDLVDAIEDLRRDGGGARALDEGGVYLLGDLDNIVTVQTSGVAVYSGSGDDFLEANTSSSVLLSGGAGTDVLIGSSRADYIDGGAGADWMEGRGGNDRYFVDNRSDVVVEDSSSGGTDEVVASVDFTLSSNLENLTFIGTADLDGVGNALSNVLRGNAGSNRFEGGMGDDTYHVGAGDIVVEHADEGTDLVYADVDFALGDHVENLTLTGTADIDGTGNVLRNTIYGNTGDNILDGGGDYDRMYGLAGDDTYMFDHTSDRATESEDAGHDLVISSVSVSLSNHIEDLRLIGSDDLHGSGNALDNRIEGNAGNNELDGSDGADTLVGGAGDDSYFVDNAGDRIEERQNNGYDRVTSSIATWTLAANLESLNFSNYSDALSGTGNASDNLITGRNENDTLAGSGGDDTLEGAGGNDSLIGGQGDDSLDGGSGADTMVGGDGNDTYVIDNAGDVVVEEARGGIDTIVINTSIFTLAAEIENVTFANNGQYDANGNDADNVIIGNSYQNVIDGQGGNDTMYGGGGSDIYTIDSLGDRVIEYSGEGTDEVRSFVNHALSDNVERLTLLGGKATHAMGNAQDNTLVGNALDNVLTGNGGSNTLTGGAGSDRFVLLNATRYEYDTVTDMTVGASGDIVDVSRLLENIGYTGSDPFADNLLRVTGGSSYSYLEFNYEWQVPGGSSWYRILDVEGVSSTDFAAQARIETTAAANLAPVSVVQDGNIFLEQGEALRLDLGQSTIVDFDDPELDWSVVGTLPGWMAFSSYANRLFGRAPQSYDENEVRVRAEDSAGQAETVDYAIWSIRTDLGEIKTDGSDLDDIIIASSGRNLINALDGDDHVTGSDTVDRMLGGDGNDVLLGLGGNDRLYGGSGRDTLAGGAGADRLDGGSFGDTADYSASNAAVNVSLLTGYAAGGHAEGDTFVSIESLIGSRFADILNGSDGGNVLEGGAGADTLRGNGGADTASYLGSSAAVNVSLASGYAAGGDAEGDVFFGIENLTGSAFDDILSGDNTAQALTGSFGDDILRGRGGADRLYGGDGSDTASYSDAVDAVNVSLHTGYTAGTHAAGDTFFSIENLQGSRFDDRLTGTDGVNVLEGGLGADILDGRAGGDYASYASSGAAVNVSLLTGYAAGGDAVGDVFISIEGLIGSRFGDILNGSNGVNVLEGGRGADTLNGNGGIDTLSYKSSNAAVNVSLETGYASGGDATGDVFTSMENLSGSRFNDQLSGDDNAQVLTGSFGDDLLRGRGGADRLYGGEGSDTASYSDAGTAVNVSLLTGYTSGADAAGDTFFSIENLEGSRHDDVLNGSNEANILRGLGGADTLRGYDGDDVLIGGAGGDDLQGGAGFDTASYASSGAGVNVSLLTGYSAGGDAAGDSFISIEGLVGSRFDDILNGSDGDNILEGGRGADVLRGYGGSDTASYAASEGYVNISLATGFAGGGSGSHAIGDTFQSIENLIGSKFDDILNGSAADNILEGGAGADILRGYAGSDTVSYAASAGFVNISLATGYAGGGAGSHAIGDSFESIENVIGSRFDDIISGTSGVNTIMAGQGNDQIRGYGGADRFVFGDGFGTDMILDYQDGLDLLVFEGHSSVSGFADISVADVGQDVRISDLQGNMIILTGQAGNIDADDFLFT</sequence>
<dbReference type="Proteomes" id="UP000596387">
    <property type="component" value="Chromosome"/>
</dbReference>
<dbReference type="Gene3D" id="2.150.10.10">
    <property type="entry name" value="Serralysin-like metalloprotease, C-terminal"/>
    <property type="match status" value="12"/>
</dbReference>